<keyword evidence="3" id="KW-1185">Reference proteome</keyword>
<reference evidence="4 5" key="1">
    <citation type="submission" date="2025-04" db="UniProtKB">
        <authorList>
            <consortium name="RefSeq"/>
        </authorList>
    </citation>
    <scope>IDENTIFICATION</scope>
</reference>
<evidence type="ECO:0000313" key="4">
    <source>
        <dbReference type="RefSeq" id="XP_022087995.1"/>
    </source>
</evidence>
<gene>
    <name evidence="4 5" type="primary">LOC110977833</name>
</gene>
<organism evidence="3 5">
    <name type="scientific">Acanthaster planci</name>
    <name type="common">Crown-of-thorns starfish</name>
    <dbReference type="NCBI Taxonomy" id="133434"/>
    <lineage>
        <taxon>Eukaryota</taxon>
        <taxon>Metazoa</taxon>
        <taxon>Echinodermata</taxon>
        <taxon>Eleutherozoa</taxon>
        <taxon>Asterozoa</taxon>
        <taxon>Asteroidea</taxon>
        <taxon>Valvatacea</taxon>
        <taxon>Valvatida</taxon>
        <taxon>Acanthasteridae</taxon>
        <taxon>Acanthaster</taxon>
    </lineage>
</organism>
<feature type="compositionally biased region" description="Basic and acidic residues" evidence="1">
    <location>
        <begin position="141"/>
        <end position="155"/>
    </location>
</feature>
<feature type="compositionally biased region" description="Polar residues" evidence="1">
    <location>
        <begin position="79"/>
        <end position="88"/>
    </location>
</feature>
<feature type="compositionally biased region" description="Basic and acidic residues" evidence="1">
    <location>
        <begin position="210"/>
        <end position="235"/>
    </location>
</feature>
<dbReference type="KEGG" id="aplc:110977833"/>
<dbReference type="RefSeq" id="XP_022087996.1">
    <property type="nucleotide sequence ID" value="XM_022232304.1"/>
</dbReference>
<dbReference type="Pfam" id="PF14977">
    <property type="entry name" value="FAM194"/>
    <property type="match status" value="1"/>
</dbReference>
<feature type="region of interest" description="Disordered" evidence="1">
    <location>
        <begin position="819"/>
        <end position="838"/>
    </location>
</feature>
<feature type="compositionally biased region" description="Polar residues" evidence="1">
    <location>
        <begin position="157"/>
        <end position="171"/>
    </location>
</feature>
<dbReference type="AlphaFoldDB" id="A0A8B7Y8B4"/>
<dbReference type="RefSeq" id="XP_022087995.1">
    <property type="nucleotide sequence ID" value="XM_022232303.1"/>
</dbReference>
<dbReference type="GeneID" id="110977833"/>
<accession>A0A8B7Y8B4</accession>
<dbReference type="InterPro" id="IPR029281">
    <property type="entry name" value="FAM194_C"/>
</dbReference>
<feature type="domain" description="FAM194 C-terminal" evidence="2">
    <location>
        <begin position="601"/>
        <end position="799"/>
    </location>
</feature>
<proteinExistence type="predicted"/>
<evidence type="ECO:0000259" key="2">
    <source>
        <dbReference type="Pfam" id="PF14977"/>
    </source>
</evidence>
<feature type="compositionally biased region" description="Basic and acidic residues" evidence="1">
    <location>
        <begin position="246"/>
        <end position="257"/>
    </location>
</feature>
<evidence type="ECO:0000313" key="3">
    <source>
        <dbReference type="Proteomes" id="UP000694845"/>
    </source>
</evidence>
<dbReference type="OrthoDB" id="527209at2759"/>
<feature type="compositionally biased region" description="Basic and acidic residues" evidence="1">
    <location>
        <begin position="329"/>
        <end position="345"/>
    </location>
</feature>
<feature type="region of interest" description="Disordered" evidence="1">
    <location>
        <begin position="282"/>
        <end position="372"/>
    </location>
</feature>
<dbReference type="Proteomes" id="UP000694845">
    <property type="component" value="Unplaced"/>
</dbReference>
<sequence>MSGGHTPLDGILRQDSLSSQELEGSVNEDGDSSNDIGEIPTPSSPQPRSSSSLTIENLRLFEEVTERSGTGSPIVLRSVQDSGRTSSPLGPVRTGGRGSPVRVELTGSSSRPSSQTRASTPAKVGAESLRTGSSKPLPPIRGEKAHENKEVDLDAKSGSSSTGEQTISTNGDRSEIRSRSSQPAILSYRRELASLNDDAERSIQTAESVTRSERSVSFRDESDTRTPAKSPEKTGRSSLKSPAIREVVRQKNPDGTERIGVSIATETEWSWLESVTLAGKGEVELKEADQTKTPPSSGFPRKRRHRKGSQSTLSYRSEGSDAENGQGKSRAESFVEEDQERRDSQSESEYSDDDVAPLPTDTLIPSIGPPRIIQYQRESDRAVAYPDSPSDRVNTAGMSGLVVPRFDSFGSSVSASSDLDGDDDLNGVCEFCQQELKTFPTPEMAQSMTPEEIYCCSDYQQLVEFTLTHGPEATYPVDELIDIQPHAPYGSKQARRAAKERAAQRMRDREIARQRAAGANQANFYALQAHRLEILDGVARQMKTINYQLSSQKCLDEGWTIRPPTPDDDDGGPPMVFLPEPVIPPPIMSQARQGIQDPKTVQKFYEDGKLFMLMFPDGTGNVFYPSGHIAVLITSVEKGQYTYLVYEDVQHNATLLAVFEPNGCSTCYHSNGNIRMNLDQYGGIFTDSKGAVKKKWSWKDQVTHVHAPPFQPICFAINKVFSLRCMAQEQVFLAFNCNMQSIRFNVGVKLKLVAPQLIPEEPIDDHALYMSEVKAYVELILDKIHNVQKFSKSPKLENLRPSLRLQHDIVRNERLKTRRGMKYTPSNGGKDAPVVTVN</sequence>
<dbReference type="PANTHER" id="PTHR23093:SF18">
    <property type="entry name" value="GLUTAMATE RICH 6"/>
    <property type="match status" value="1"/>
</dbReference>
<evidence type="ECO:0000256" key="1">
    <source>
        <dbReference type="SAM" id="MobiDB-lite"/>
    </source>
</evidence>
<feature type="region of interest" description="Disordered" evidence="1">
    <location>
        <begin position="1"/>
        <end position="263"/>
    </location>
</feature>
<feature type="compositionally biased region" description="Low complexity" evidence="1">
    <location>
        <begin position="108"/>
        <end position="121"/>
    </location>
</feature>
<name>A0A8B7Y8B4_ACAPL</name>
<evidence type="ECO:0000313" key="5">
    <source>
        <dbReference type="RefSeq" id="XP_022087996.1"/>
    </source>
</evidence>
<protein>
    <submittedName>
        <fullName evidence="4 5">Glutamate-rich protein 6-like isoform X1</fullName>
    </submittedName>
</protein>
<dbReference type="PANTHER" id="PTHR23093">
    <property type="entry name" value="SIMILAR TO CHROMOSOME 3 OPEN READING FRAME 20"/>
    <property type="match status" value="1"/>
</dbReference>